<proteinExistence type="predicted"/>
<feature type="compositionally biased region" description="Low complexity" evidence="1">
    <location>
        <begin position="15"/>
        <end position="28"/>
    </location>
</feature>
<feature type="region of interest" description="Disordered" evidence="1">
    <location>
        <begin position="1"/>
        <end position="156"/>
    </location>
</feature>
<evidence type="ECO:0000313" key="2">
    <source>
        <dbReference type="EMBL" id="KFW01602.1"/>
    </source>
</evidence>
<evidence type="ECO:0000313" key="3">
    <source>
        <dbReference type="Proteomes" id="UP000054232"/>
    </source>
</evidence>
<feature type="non-terminal residue" evidence="2">
    <location>
        <position position="1"/>
    </location>
</feature>
<accession>A0A093IPS8</accession>
<dbReference type="EMBL" id="KK561392">
    <property type="protein sequence ID" value="KFW01602.1"/>
    <property type="molecule type" value="Genomic_DNA"/>
</dbReference>
<organism evidence="2 3">
    <name type="scientific">Eurypyga helias</name>
    <name type="common">Sunbittern</name>
    <name type="synonym">Ardea helias</name>
    <dbReference type="NCBI Taxonomy" id="54383"/>
    <lineage>
        <taxon>Eukaryota</taxon>
        <taxon>Metazoa</taxon>
        <taxon>Chordata</taxon>
        <taxon>Craniata</taxon>
        <taxon>Vertebrata</taxon>
        <taxon>Euteleostomi</taxon>
        <taxon>Archelosauria</taxon>
        <taxon>Archosauria</taxon>
        <taxon>Dinosauria</taxon>
        <taxon>Saurischia</taxon>
        <taxon>Theropoda</taxon>
        <taxon>Coelurosauria</taxon>
        <taxon>Aves</taxon>
        <taxon>Neognathae</taxon>
        <taxon>Neoaves</taxon>
        <taxon>Phaethontimorphae</taxon>
        <taxon>Eurypygiformes</taxon>
        <taxon>Eurypygidae</taxon>
        <taxon>Eurypyga</taxon>
    </lineage>
</organism>
<evidence type="ECO:0000256" key="1">
    <source>
        <dbReference type="SAM" id="MobiDB-lite"/>
    </source>
</evidence>
<dbReference type="AlphaFoldDB" id="A0A093IPS8"/>
<name>A0A093IPS8_EURHL</name>
<reference evidence="2 3" key="1">
    <citation type="submission" date="2014-04" db="EMBL/GenBank/DDBJ databases">
        <title>Genome evolution of avian class.</title>
        <authorList>
            <person name="Zhang G."/>
            <person name="Li C."/>
        </authorList>
    </citation>
    <scope>NUCLEOTIDE SEQUENCE [LARGE SCALE GENOMIC DNA]</scope>
    <source>
        <strain evidence="2">BGI_N326</strain>
    </source>
</reference>
<gene>
    <name evidence="2" type="ORF">N326_02765</name>
</gene>
<feature type="compositionally biased region" description="Polar residues" evidence="1">
    <location>
        <begin position="115"/>
        <end position="156"/>
    </location>
</feature>
<feature type="compositionally biased region" description="Polar residues" evidence="1">
    <location>
        <begin position="67"/>
        <end position="80"/>
    </location>
</feature>
<keyword evidence="3" id="KW-1185">Reference proteome</keyword>
<protein>
    <submittedName>
        <fullName evidence="2">Uncharacterized protein</fullName>
    </submittedName>
</protein>
<sequence>NTPGKLSTTGQGGETWTSLSDLTPSPTTIVGTPHSEIQAAEASTSQAPPFASSDKTPGMKAVKKTSDPTNPTPESQSNGHSDGDSDDSDKDKMGSPSSNKGTSLQNDAREIPLQQEVTASRDTATGNRSLKPSSYITGITSSQQDANSKASGFEST</sequence>
<dbReference type="Proteomes" id="UP000054232">
    <property type="component" value="Unassembled WGS sequence"/>
</dbReference>
<feature type="non-terminal residue" evidence="2">
    <location>
        <position position="156"/>
    </location>
</feature>